<evidence type="ECO:0000313" key="3">
    <source>
        <dbReference type="Proteomes" id="UP000535415"/>
    </source>
</evidence>
<dbReference type="PANTHER" id="PTHR30006">
    <property type="entry name" value="THIAMINE-BINDING PERIPLASMIC PROTEIN-RELATED"/>
    <property type="match status" value="1"/>
</dbReference>
<protein>
    <submittedName>
        <fullName evidence="2">Iron(III) transport system substrate-binding protein</fullName>
    </submittedName>
</protein>
<keyword evidence="1" id="KW-0732">Signal</keyword>
<dbReference type="PANTHER" id="PTHR30006:SF25">
    <property type="entry name" value="PHOSPHOGLYCERATE TRANSPORT REGULATORY PROTEIN PGTC"/>
    <property type="match status" value="1"/>
</dbReference>
<keyword evidence="3" id="KW-1185">Reference proteome</keyword>
<name>A0A7W9EYG9_9RHOB</name>
<gene>
    <name evidence="2" type="ORF">FHS72_002382</name>
</gene>
<reference evidence="2 3" key="1">
    <citation type="submission" date="2020-08" db="EMBL/GenBank/DDBJ databases">
        <title>Genomic Encyclopedia of Type Strains, Phase IV (KMG-IV): sequencing the most valuable type-strain genomes for metagenomic binning, comparative biology and taxonomic classification.</title>
        <authorList>
            <person name="Goeker M."/>
        </authorList>
    </citation>
    <scope>NUCLEOTIDE SEQUENCE [LARGE SCALE GENOMIC DNA]</scope>
    <source>
        <strain evidence="2 3">DSM 101064</strain>
    </source>
</reference>
<dbReference type="Gene3D" id="3.40.190.10">
    <property type="entry name" value="Periplasmic binding protein-like II"/>
    <property type="match status" value="2"/>
</dbReference>
<dbReference type="Proteomes" id="UP000535415">
    <property type="component" value="Unassembled WGS sequence"/>
</dbReference>
<evidence type="ECO:0000256" key="1">
    <source>
        <dbReference type="ARBA" id="ARBA00022729"/>
    </source>
</evidence>
<dbReference type="RefSeq" id="WP_183529310.1">
    <property type="nucleotide sequence ID" value="NZ_JACIJM010000006.1"/>
</dbReference>
<dbReference type="GO" id="GO:0030288">
    <property type="term" value="C:outer membrane-bounded periplasmic space"/>
    <property type="evidence" value="ECO:0007669"/>
    <property type="project" value="TreeGrafter"/>
</dbReference>
<sequence length="337" mass="36419">MRHIIIAAGLTLWASIAGAYEIEEEAVFEGGEAELSILSTTDTEVFAPLIAAFQASNPGVTLRYTVATSQQVFAALQEDAAFDLAISSAMDLQLKLANDGFAVPHASTETAALPDWARWRDQLFAFSQEPVVIIASKAAFDGKPPRTRAELIDVLRDDPARFVGRIGTYDPMISGAGYLFATQDARQSDTSWRLAEVVGGLNPKLFTTSGSMISEVQSGELALAYNVLGSYASQRLSGGDAVMIEALDFTHVLLRTALIPRTAERADLGATFLDFLLSAEGQQLVENETGMPRINEAALAAGPHLRPIRLDPGLLVFMDPLMRQQFLNEWTAAVVQD</sequence>
<dbReference type="AlphaFoldDB" id="A0A7W9EYG9"/>
<proteinExistence type="predicted"/>
<dbReference type="EMBL" id="JACIJM010000006">
    <property type="protein sequence ID" value="MBB5722752.1"/>
    <property type="molecule type" value="Genomic_DNA"/>
</dbReference>
<evidence type="ECO:0000313" key="2">
    <source>
        <dbReference type="EMBL" id="MBB5722752.1"/>
    </source>
</evidence>
<organism evidence="2 3">
    <name type="scientific">Yoonia ponticola</name>
    <dbReference type="NCBI Taxonomy" id="1524255"/>
    <lineage>
        <taxon>Bacteria</taxon>
        <taxon>Pseudomonadati</taxon>
        <taxon>Pseudomonadota</taxon>
        <taxon>Alphaproteobacteria</taxon>
        <taxon>Rhodobacterales</taxon>
        <taxon>Paracoccaceae</taxon>
        <taxon>Yoonia</taxon>
    </lineage>
</organism>
<accession>A0A7W9EYG9</accession>
<comment type="caution">
    <text evidence="2">The sequence shown here is derived from an EMBL/GenBank/DDBJ whole genome shotgun (WGS) entry which is preliminary data.</text>
</comment>
<dbReference type="Pfam" id="PF13531">
    <property type="entry name" value="SBP_bac_11"/>
    <property type="match status" value="1"/>
</dbReference>
<dbReference type="SUPFAM" id="SSF53850">
    <property type="entry name" value="Periplasmic binding protein-like II"/>
    <property type="match status" value="1"/>
</dbReference>